<evidence type="ECO:0000313" key="2">
    <source>
        <dbReference type="Proteomes" id="UP000887566"/>
    </source>
</evidence>
<sequence length="179" mass="20013">MSLIAEENLKTTVMEAVAPLWNNIKLQSEQLIVLTAQISHLLAFAQQPSFDQPNDFPPLSPSATTTSPVADRNDGYSKAVQRRRSTLKSTLPDSVPIQLQKRYRALALHFDLRAEVKQRIDKAKNAVVVNLPEQGRGETEEEDDDEATANHDLSMIKSVFVQANIPFEGIRVGRHGKKR</sequence>
<reference evidence="3" key="1">
    <citation type="submission" date="2022-11" db="UniProtKB">
        <authorList>
            <consortium name="WormBaseParasite"/>
        </authorList>
    </citation>
    <scope>IDENTIFICATION</scope>
</reference>
<proteinExistence type="predicted"/>
<evidence type="ECO:0000256" key="1">
    <source>
        <dbReference type="SAM" id="MobiDB-lite"/>
    </source>
</evidence>
<feature type="region of interest" description="Disordered" evidence="1">
    <location>
        <begin position="52"/>
        <end position="77"/>
    </location>
</feature>
<evidence type="ECO:0000313" key="3">
    <source>
        <dbReference type="WBParaSite" id="PSAMB.scaffold10851size3788.g33678.t1"/>
    </source>
</evidence>
<accession>A0A914UKW7</accession>
<name>A0A914UKW7_9BILA</name>
<organism evidence="2 3">
    <name type="scientific">Plectus sambesii</name>
    <dbReference type="NCBI Taxonomy" id="2011161"/>
    <lineage>
        <taxon>Eukaryota</taxon>
        <taxon>Metazoa</taxon>
        <taxon>Ecdysozoa</taxon>
        <taxon>Nematoda</taxon>
        <taxon>Chromadorea</taxon>
        <taxon>Plectida</taxon>
        <taxon>Plectina</taxon>
        <taxon>Plectoidea</taxon>
        <taxon>Plectidae</taxon>
        <taxon>Plectus</taxon>
    </lineage>
</organism>
<dbReference type="WBParaSite" id="PSAMB.scaffold10851size3788.g33678.t1">
    <property type="protein sequence ID" value="PSAMB.scaffold10851size3788.g33678.t1"/>
    <property type="gene ID" value="PSAMB.scaffold10851size3788.g33678"/>
</dbReference>
<dbReference type="AlphaFoldDB" id="A0A914UKW7"/>
<keyword evidence="2" id="KW-1185">Reference proteome</keyword>
<protein>
    <submittedName>
        <fullName evidence="3">Uncharacterized protein</fullName>
    </submittedName>
</protein>
<dbReference type="Proteomes" id="UP000887566">
    <property type="component" value="Unplaced"/>
</dbReference>